<feature type="transmembrane region" description="Helical" evidence="19">
    <location>
        <begin position="205"/>
        <end position="222"/>
    </location>
</feature>
<keyword evidence="8" id="KW-1003">Cell membrane</keyword>
<keyword evidence="10 18" id="KW-0808">Transferase</keyword>
<comment type="subcellular location">
    <subcellularLocation>
        <location evidence="2">Cell membrane</location>
        <topology evidence="2">Multi-pass membrane protein</topology>
    </subcellularLocation>
</comment>
<dbReference type="InterPro" id="IPR000374">
    <property type="entry name" value="PC_trans"/>
</dbReference>
<evidence type="ECO:0000256" key="6">
    <source>
        <dbReference type="ARBA" id="ARBA00012487"/>
    </source>
</evidence>
<feature type="transmembrane region" description="Helical" evidence="19">
    <location>
        <begin position="116"/>
        <end position="135"/>
    </location>
</feature>
<comment type="pathway">
    <text evidence="4">Lipid metabolism.</text>
</comment>
<organism evidence="20 21">
    <name type="scientific">Blastomonas natatoria</name>
    <dbReference type="NCBI Taxonomy" id="34015"/>
    <lineage>
        <taxon>Bacteria</taxon>
        <taxon>Pseudomonadati</taxon>
        <taxon>Pseudomonadota</taxon>
        <taxon>Alphaproteobacteria</taxon>
        <taxon>Sphingomonadales</taxon>
        <taxon>Sphingomonadaceae</taxon>
        <taxon>Blastomonas</taxon>
    </lineage>
</organism>
<evidence type="ECO:0000256" key="4">
    <source>
        <dbReference type="ARBA" id="ARBA00005189"/>
    </source>
</evidence>
<comment type="catalytic activity">
    <reaction evidence="1 18">
        <text>a 1,2-diacyl-sn-glycero-3-phosphate + CTP + H(+) = a CDP-1,2-diacyl-sn-glycerol + diphosphate</text>
        <dbReference type="Rhea" id="RHEA:16229"/>
        <dbReference type="ChEBI" id="CHEBI:15378"/>
        <dbReference type="ChEBI" id="CHEBI:33019"/>
        <dbReference type="ChEBI" id="CHEBI:37563"/>
        <dbReference type="ChEBI" id="CHEBI:58332"/>
        <dbReference type="ChEBI" id="CHEBI:58608"/>
        <dbReference type="EC" id="2.7.7.41"/>
    </reaction>
</comment>
<proteinExistence type="inferred from homology"/>
<comment type="similarity">
    <text evidence="5 18">Belongs to the CDS family.</text>
</comment>
<keyword evidence="12 18" id="KW-0548">Nucleotidyltransferase</keyword>
<evidence type="ECO:0000256" key="14">
    <source>
        <dbReference type="ARBA" id="ARBA00023098"/>
    </source>
</evidence>
<evidence type="ECO:0000256" key="3">
    <source>
        <dbReference type="ARBA" id="ARBA00005119"/>
    </source>
</evidence>
<keyword evidence="11 18" id="KW-0812">Transmembrane</keyword>
<dbReference type="GO" id="GO:0016024">
    <property type="term" value="P:CDP-diacylglycerol biosynthetic process"/>
    <property type="evidence" value="ECO:0007669"/>
    <property type="project" value="UniProtKB-UniPathway"/>
</dbReference>
<evidence type="ECO:0000256" key="17">
    <source>
        <dbReference type="ARBA" id="ARBA00023264"/>
    </source>
</evidence>
<dbReference type="EC" id="2.7.7.41" evidence="6 18"/>
<feature type="transmembrane region" description="Helical" evidence="19">
    <location>
        <begin position="78"/>
        <end position="110"/>
    </location>
</feature>
<keyword evidence="21" id="KW-1185">Reference proteome</keyword>
<dbReference type="EMBL" id="QJJM01000013">
    <property type="protein sequence ID" value="PXW71307.1"/>
    <property type="molecule type" value="Genomic_DNA"/>
</dbReference>
<protein>
    <recommendedName>
        <fullName evidence="7 18">Phosphatidate cytidylyltransferase</fullName>
        <ecNumber evidence="6 18">2.7.7.41</ecNumber>
    </recommendedName>
</protein>
<dbReference type="Proteomes" id="UP000248014">
    <property type="component" value="Unassembled WGS sequence"/>
</dbReference>
<dbReference type="PANTHER" id="PTHR46382:SF1">
    <property type="entry name" value="PHOSPHATIDATE CYTIDYLYLTRANSFERASE"/>
    <property type="match status" value="1"/>
</dbReference>
<evidence type="ECO:0000256" key="1">
    <source>
        <dbReference type="ARBA" id="ARBA00001698"/>
    </source>
</evidence>
<evidence type="ECO:0000256" key="15">
    <source>
        <dbReference type="ARBA" id="ARBA00023136"/>
    </source>
</evidence>
<evidence type="ECO:0000256" key="19">
    <source>
        <dbReference type="SAM" id="Phobius"/>
    </source>
</evidence>
<feature type="transmembrane region" description="Helical" evidence="19">
    <location>
        <begin position="142"/>
        <end position="161"/>
    </location>
</feature>
<keyword evidence="14" id="KW-0443">Lipid metabolism</keyword>
<evidence type="ECO:0000256" key="2">
    <source>
        <dbReference type="ARBA" id="ARBA00004651"/>
    </source>
</evidence>
<feature type="transmembrane region" description="Helical" evidence="19">
    <location>
        <begin position="181"/>
        <end position="198"/>
    </location>
</feature>
<dbReference type="UniPathway" id="UPA00557">
    <property type="reaction ID" value="UER00614"/>
</dbReference>
<evidence type="ECO:0000256" key="9">
    <source>
        <dbReference type="ARBA" id="ARBA00022516"/>
    </source>
</evidence>
<evidence type="ECO:0000313" key="20">
    <source>
        <dbReference type="EMBL" id="PXW71307.1"/>
    </source>
</evidence>
<keyword evidence="17" id="KW-1208">Phospholipid metabolism</keyword>
<keyword evidence="16" id="KW-0594">Phospholipid biosynthesis</keyword>
<sequence>MPRAKGALVAAEPVRRSLFGQDLAVRTGSGVVLVAIAGTALWLGGIAFWLLLMAGALAMQHEWAGLVGRMERRRLSMLALMAPLSMLSPLADGPGFLSLGFIIGGAFFIATVDRSFRLAWGVLYCAVPVMALLYLRQQDNGLLLAFWTMATVWATDIGAYFAGRGIGGPKIAPSISPSKTWAGLAGGMTAALVFAIALREYLDLPYILVLASAPLAIVAQIGDFLESWMKRQAGVKDSGALIPGHGGILDRVDGLVPVAPVVATLVAANAFWALG</sequence>
<comment type="caution">
    <text evidence="20">The sequence shown here is derived from an EMBL/GenBank/DDBJ whole genome shotgun (WGS) entry which is preliminary data.</text>
</comment>
<keyword evidence="9" id="KW-0444">Lipid biosynthesis</keyword>
<dbReference type="PANTHER" id="PTHR46382">
    <property type="entry name" value="PHOSPHATIDATE CYTIDYLYLTRANSFERASE"/>
    <property type="match status" value="1"/>
</dbReference>
<evidence type="ECO:0000256" key="12">
    <source>
        <dbReference type="ARBA" id="ARBA00022695"/>
    </source>
</evidence>
<evidence type="ECO:0000313" key="21">
    <source>
        <dbReference type="Proteomes" id="UP000248014"/>
    </source>
</evidence>
<evidence type="ECO:0000256" key="18">
    <source>
        <dbReference type="RuleBase" id="RU003938"/>
    </source>
</evidence>
<evidence type="ECO:0000256" key="5">
    <source>
        <dbReference type="ARBA" id="ARBA00010185"/>
    </source>
</evidence>
<gene>
    <name evidence="20" type="ORF">C7451_11353</name>
</gene>
<name>A0A2V3UTT4_9SPHN</name>
<dbReference type="Pfam" id="PF01148">
    <property type="entry name" value="CTP_transf_1"/>
    <property type="match status" value="1"/>
</dbReference>
<evidence type="ECO:0000256" key="16">
    <source>
        <dbReference type="ARBA" id="ARBA00023209"/>
    </source>
</evidence>
<evidence type="ECO:0000256" key="8">
    <source>
        <dbReference type="ARBA" id="ARBA00022475"/>
    </source>
</evidence>
<dbReference type="GO" id="GO:0004605">
    <property type="term" value="F:phosphatidate cytidylyltransferase activity"/>
    <property type="evidence" value="ECO:0007669"/>
    <property type="project" value="UniProtKB-EC"/>
</dbReference>
<dbReference type="AlphaFoldDB" id="A0A2V3UTT4"/>
<reference evidence="20 21" key="1">
    <citation type="submission" date="2018-05" db="EMBL/GenBank/DDBJ databases">
        <title>Genomic Encyclopedia of Type Strains, Phase IV (KMG-IV): sequencing the most valuable type-strain genomes for metagenomic binning, comparative biology and taxonomic classification.</title>
        <authorList>
            <person name="Goeker M."/>
        </authorList>
    </citation>
    <scope>NUCLEOTIDE SEQUENCE [LARGE SCALE GENOMIC DNA]</scope>
    <source>
        <strain evidence="20 21">DSM 3183</strain>
    </source>
</reference>
<dbReference type="GO" id="GO:0005886">
    <property type="term" value="C:plasma membrane"/>
    <property type="evidence" value="ECO:0007669"/>
    <property type="project" value="UniProtKB-SubCell"/>
</dbReference>
<keyword evidence="15 19" id="KW-0472">Membrane</keyword>
<evidence type="ECO:0000256" key="7">
    <source>
        <dbReference type="ARBA" id="ARBA00019373"/>
    </source>
</evidence>
<feature type="transmembrane region" description="Helical" evidence="19">
    <location>
        <begin position="31"/>
        <end position="57"/>
    </location>
</feature>
<evidence type="ECO:0000256" key="10">
    <source>
        <dbReference type="ARBA" id="ARBA00022679"/>
    </source>
</evidence>
<evidence type="ECO:0000256" key="11">
    <source>
        <dbReference type="ARBA" id="ARBA00022692"/>
    </source>
</evidence>
<accession>A0A2V3UTT4</accession>
<comment type="pathway">
    <text evidence="3 18">Phospholipid metabolism; CDP-diacylglycerol biosynthesis; CDP-diacylglycerol from sn-glycerol 3-phosphate: step 3/3.</text>
</comment>
<evidence type="ECO:0000256" key="13">
    <source>
        <dbReference type="ARBA" id="ARBA00022989"/>
    </source>
</evidence>
<dbReference type="PROSITE" id="PS01315">
    <property type="entry name" value="CDS"/>
    <property type="match status" value="1"/>
</dbReference>
<keyword evidence="13 19" id="KW-1133">Transmembrane helix</keyword>